<feature type="domain" description="CxC2-like cysteine cluster KDZ transposase-associated" evidence="2">
    <location>
        <begin position="217"/>
        <end position="322"/>
    </location>
</feature>
<name>A0AAD6S3Y6_9AGAR</name>
<dbReference type="PANTHER" id="PTHR33096">
    <property type="entry name" value="CXC2 DOMAIN-CONTAINING PROTEIN"/>
    <property type="match status" value="1"/>
</dbReference>
<dbReference type="EMBL" id="JARJCM010000252">
    <property type="protein sequence ID" value="KAJ7020761.1"/>
    <property type="molecule type" value="Genomic_DNA"/>
</dbReference>
<evidence type="ECO:0000313" key="4">
    <source>
        <dbReference type="Proteomes" id="UP001218188"/>
    </source>
</evidence>
<organism evidence="3 4">
    <name type="scientific">Mycena alexandri</name>
    <dbReference type="NCBI Taxonomy" id="1745969"/>
    <lineage>
        <taxon>Eukaryota</taxon>
        <taxon>Fungi</taxon>
        <taxon>Dikarya</taxon>
        <taxon>Basidiomycota</taxon>
        <taxon>Agaricomycotina</taxon>
        <taxon>Agaricomycetes</taxon>
        <taxon>Agaricomycetidae</taxon>
        <taxon>Agaricales</taxon>
        <taxon>Marasmiineae</taxon>
        <taxon>Mycenaceae</taxon>
        <taxon>Mycena</taxon>
    </lineage>
</organism>
<dbReference type="PANTHER" id="PTHR33096:SF1">
    <property type="entry name" value="CXC1-LIKE CYSTEINE CLUSTER ASSOCIATED WITH KDZ TRANSPOSASES DOMAIN-CONTAINING PROTEIN"/>
    <property type="match status" value="1"/>
</dbReference>
<reference evidence="3" key="1">
    <citation type="submission" date="2023-03" db="EMBL/GenBank/DDBJ databases">
        <title>Massive genome expansion in bonnet fungi (Mycena s.s.) driven by repeated elements and novel gene families across ecological guilds.</title>
        <authorList>
            <consortium name="Lawrence Berkeley National Laboratory"/>
            <person name="Harder C.B."/>
            <person name="Miyauchi S."/>
            <person name="Viragh M."/>
            <person name="Kuo A."/>
            <person name="Thoen E."/>
            <person name="Andreopoulos B."/>
            <person name="Lu D."/>
            <person name="Skrede I."/>
            <person name="Drula E."/>
            <person name="Henrissat B."/>
            <person name="Morin E."/>
            <person name="Kohler A."/>
            <person name="Barry K."/>
            <person name="LaButti K."/>
            <person name="Morin E."/>
            <person name="Salamov A."/>
            <person name="Lipzen A."/>
            <person name="Mereny Z."/>
            <person name="Hegedus B."/>
            <person name="Baldrian P."/>
            <person name="Stursova M."/>
            <person name="Weitz H."/>
            <person name="Taylor A."/>
            <person name="Grigoriev I.V."/>
            <person name="Nagy L.G."/>
            <person name="Martin F."/>
            <person name="Kauserud H."/>
        </authorList>
    </citation>
    <scope>NUCLEOTIDE SEQUENCE</scope>
    <source>
        <strain evidence="3">CBHHK200</strain>
    </source>
</reference>
<accession>A0AAD6S3Y6</accession>
<comment type="caution">
    <text evidence="3">The sequence shown here is derived from an EMBL/GenBank/DDBJ whole genome shotgun (WGS) entry which is preliminary data.</text>
</comment>
<dbReference type="Proteomes" id="UP001218188">
    <property type="component" value="Unassembled WGS sequence"/>
</dbReference>
<dbReference type="Pfam" id="PF18758">
    <property type="entry name" value="KDZ"/>
    <property type="match status" value="2"/>
</dbReference>
<dbReference type="InterPro" id="IPR040521">
    <property type="entry name" value="KDZ"/>
</dbReference>
<feature type="compositionally biased region" description="Polar residues" evidence="1">
    <location>
        <begin position="86"/>
        <end position="95"/>
    </location>
</feature>
<sequence>MEAGMFRFRASHFVDTSVRMSGEGRHDSTVTGDRGISISDDGERRKETLRNIAFKKRRLRLHPEKLDDTLAEWIPVSDDSEIGDELSSTLDSISGTPDADSRKRKAYTSSDNPMADFKTIQQILLDEMMRLKGLGDAMHNPKCAICQALLDPAAVEPGEPESQMREKDASDKDRRIFKCPDCGEFLQCRSCCRDRHSMTPLHFLKVWGGDFWRDTTLKSLGLIYQLGHQGAPCPTPPATIRSMVVIDTTGIHQIRYRRCACARSDKMDPVRELARNAWFPSSATDPDTCATFKVLDTFRLLNVIGNVNAHDFVTALERLTSTVASTGIEKVPDRYKNFLRMARQYPFLERAMACGRGNDPKGLAATKQGETLPKCWGCPVEGRNIPPNWRDVDPKHGLILAIDANFKLKNRIRANEREDPQLGPGWGAFVEPKRYKEHLKKYVAENDISTCIAFAALTQKETRNTEGLRVSGVGCVVCARHECVRPNGIGDLQKGERYANMDFIMMSSLAGFNLKELTISYDIACQWRKSLLERIRKLPADMQVPLEQFLFQCGLPVWHASSHEAACANLNSLSFMPGVGKSDGEGIERLWAELNAFAFHTKNMGLGHRADTLEDKINYHNCMKNLGLPSILRRKLIVAIAERARQVAAWKEVNKTVPPETRAAWQERVDVFLADRTKPNPYILSGKDAPTEADIRKALKRDEEVAVSKGAAQLHGTSATAFLTAGLQLEDSQRRIKAEIAGTTLITADRESKIQEFRLAMLAKLRPFRALQQIYTPAAILAVERVERGRNPEAPAVRAENIRLFLPSDLTAAERAAGGCKEGLEEMEGKLREAQCADALASIRRGLHAKRHVNYWKSSNIGGQHGATRANTLSGQLGDRIDALAAKYRAARVALLALKGPNYAPHFKPLKAADLTLDGDVKDDESAARKKMAMISAGKGGRVPRHIVGTSKTVLSWIWAAEGALDDEEGELHESLRVEWARAKARKTRWEEEVNLLREEMRRVLRYLEWEGTTWDERAVVVTEGAEEATQAGRRAYAKKQADLHQRLKAFYWGELNVSLGDAAAASTLEDADDSEALNALFAVEELEAKDALARSMSDIYKNFLAITRFYGELHVFLHSGHAHGLNIPLPNEKGVPYPNRPPDYMGLNCPTCPELGVNMPLVVKVPRYLRHTISMNDTLDGNFKANLFFKRDDGSDTALTDGAMYFPKQAEFDHIAATYVIPEEDKEVLCKAHIGSIRHQAQEKYGNTAIGGVVGCACDHAVLGSLIDMPKGEAFALGTFAQREMLRHRNTPPHAAESQPPMVQSYDSYCSFVVYQVKRAVDLFPEDTWLHDLLAKVEGQIPADHINGHGANCQMVWQSVYFACRAHFHGETAEVIWAFLNGLGSSTRQSTGAARHDIMNFVMHAWNILKYLSQAQLLAAERLDALRLFELHMAVVEELSRQHVKEVPVWSRMPRLPTTDASGKLSSVYQHKSTKVLSVETTLAAMISAEQAKLKEDGELDTGTSVAQWVHDGMTIERQQLLTIALLRNHQEHLLQETWDSITKLRNRINLRLKKFRVRQREIYPRLTLSALDVDEPEVTAIQLPSYRMKHGQRQRPIRGDDELDSHLRNAEIQLRCTQAESGILAVRDASRRWGITRSQRNLQKADLMKQFEIDVYNTARSALIHLGHMEKDAVEPFAPLTLRDTRRKETHLHRATGDSRLFDGTAWYLQSGG</sequence>
<feature type="region of interest" description="Disordered" evidence="1">
    <location>
        <begin position="85"/>
        <end position="110"/>
    </location>
</feature>
<evidence type="ECO:0000256" key="1">
    <source>
        <dbReference type="SAM" id="MobiDB-lite"/>
    </source>
</evidence>
<evidence type="ECO:0000259" key="2">
    <source>
        <dbReference type="Pfam" id="PF18803"/>
    </source>
</evidence>
<dbReference type="InterPro" id="IPR041457">
    <property type="entry name" value="CxC2_KDZ-assoc"/>
</dbReference>
<keyword evidence="4" id="KW-1185">Reference proteome</keyword>
<protein>
    <recommendedName>
        <fullName evidence="2">CxC2-like cysteine cluster KDZ transposase-associated domain-containing protein</fullName>
    </recommendedName>
</protein>
<evidence type="ECO:0000313" key="3">
    <source>
        <dbReference type="EMBL" id="KAJ7020761.1"/>
    </source>
</evidence>
<gene>
    <name evidence="3" type="ORF">C8F04DRAFT_1274597</name>
</gene>
<feature type="region of interest" description="Disordered" evidence="1">
    <location>
        <begin position="20"/>
        <end position="42"/>
    </location>
</feature>
<proteinExistence type="predicted"/>
<dbReference type="Pfam" id="PF18803">
    <property type="entry name" value="CxC2"/>
    <property type="match status" value="1"/>
</dbReference>